<protein>
    <submittedName>
        <fullName evidence="1">Uncharacterized protein</fullName>
    </submittedName>
</protein>
<keyword evidence="2" id="KW-1185">Reference proteome</keyword>
<sequence>MSKGCNESVLLFFNIMSTESTKTRRKQVYDMNEWKYCRVNNLLQQTNALFSMTFVKYIRGASVLIVPL</sequence>
<dbReference type="AlphaFoldDB" id="A0A2P4PKJ0"/>
<evidence type="ECO:0000313" key="1">
    <source>
        <dbReference type="EMBL" id="POG65870.1"/>
    </source>
</evidence>
<comment type="caution">
    <text evidence="1">The sequence shown here is derived from an EMBL/GenBank/DDBJ whole genome shotgun (WGS) entry which is preliminary data.</text>
</comment>
<evidence type="ECO:0000313" key="2">
    <source>
        <dbReference type="Proteomes" id="UP000018888"/>
    </source>
</evidence>
<gene>
    <name evidence="1" type="ORF">GLOIN_2v1662414</name>
</gene>
<reference evidence="1 2" key="1">
    <citation type="journal article" date="2013" name="Proc. Natl. Acad. Sci. U.S.A.">
        <title>Genome of an arbuscular mycorrhizal fungus provides insight into the oldest plant symbiosis.</title>
        <authorList>
            <person name="Tisserant E."/>
            <person name="Malbreil M."/>
            <person name="Kuo A."/>
            <person name="Kohler A."/>
            <person name="Symeonidi A."/>
            <person name="Balestrini R."/>
            <person name="Charron P."/>
            <person name="Duensing N."/>
            <person name="Frei Dit Frey N."/>
            <person name="Gianinazzi-Pearson V."/>
            <person name="Gilbert L.B."/>
            <person name="Handa Y."/>
            <person name="Herr J.R."/>
            <person name="Hijri M."/>
            <person name="Koul R."/>
            <person name="Kawaguchi M."/>
            <person name="Krajinski F."/>
            <person name="Lammers P.J."/>
            <person name="Masclaux F.G."/>
            <person name="Murat C."/>
            <person name="Morin E."/>
            <person name="Ndikumana S."/>
            <person name="Pagni M."/>
            <person name="Petitpierre D."/>
            <person name="Requena N."/>
            <person name="Rosikiewicz P."/>
            <person name="Riley R."/>
            <person name="Saito K."/>
            <person name="San Clemente H."/>
            <person name="Shapiro H."/>
            <person name="van Tuinen D."/>
            <person name="Becard G."/>
            <person name="Bonfante P."/>
            <person name="Paszkowski U."/>
            <person name="Shachar-Hill Y.Y."/>
            <person name="Tuskan G.A."/>
            <person name="Young P.W."/>
            <person name="Sanders I.R."/>
            <person name="Henrissat B."/>
            <person name="Rensing S.A."/>
            <person name="Grigoriev I.V."/>
            <person name="Corradi N."/>
            <person name="Roux C."/>
            <person name="Martin F."/>
        </authorList>
    </citation>
    <scope>NUCLEOTIDE SEQUENCE [LARGE SCALE GENOMIC DNA]</scope>
    <source>
        <strain evidence="1 2">DAOM 197198</strain>
    </source>
</reference>
<name>A0A2P4PKJ0_RHIID</name>
<dbReference type="EMBL" id="AUPC02000204">
    <property type="protein sequence ID" value="POG65870.1"/>
    <property type="molecule type" value="Genomic_DNA"/>
</dbReference>
<proteinExistence type="predicted"/>
<organism evidence="1 2">
    <name type="scientific">Rhizophagus irregularis (strain DAOM 181602 / DAOM 197198 / MUCL 43194)</name>
    <name type="common">Arbuscular mycorrhizal fungus</name>
    <name type="synonym">Glomus intraradices</name>
    <dbReference type="NCBI Taxonomy" id="747089"/>
    <lineage>
        <taxon>Eukaryota</taxon>
        <taxon>Fungi</taxon>
        <taxon>Fungi incertae sedis</taxon>
        <taxon>Mucoromycota</taxon>
        <taxon>Glomeromycotina</taxon>
        <taxon>Glomeromycetes</taxon>
        <taxon>Glomerales</taxon>
        <taxon>Glomeraceae</taxon>
        <taxon>Rhizophagus</taxon>
    </lineage>
</organism>
<accession>A0A2P4PKJ0</accession>
<reference evidence="1 2" key="2">
    <citation type="journal article" date="2018" name="New Phytol.">
        <title>High intraspecific genome diversity in the model arbuscular mycorrhizal symbiont Rhizophagus irregularis.</title>
        <authorList>
            <person name="Chen E.C.H."/>
            <person name="Morin E."/>
            <person name="Beaudet D."/>
            <person name="Noel J."/>
            <person name="Yildirir G."/>
            <person name="Ndikumana S."/>
            <person name="Charron P."/>
            <person name="St-Onge C."/>
            <person name="Giorgi J."/>
            <person name="Kruger M."/>
            <person name="Marton T."/>
            <person name="Ropars J."/>
            <person name="Grigoriev I.V."/>
            <person name="Hainaut M."/>
            <person name="Henrissat B."/>
            <person name="Roux C."/>
            <person name="Martin F."/>
            <person name="Corradi N."/>
        </authorList>
    </citation>
    <scope>NUCLEOTIDE SEQUENCE [LARGE SCALE GENOMIC DNA]</scope>
    <source>
        <strain evidence="1 2">DAOM 197198</strain>
    </source>
</reference>
<feature type="non-terminal residue" evidence="1">
    <location>
        <position position="68"/>
    </location>
</feature>
<dbReference type="Proteomes" id="UP000018888">
    <property type="component" value="Unassembled WGS sequence"/>
</dbReference>